<evidence type="ECO:0000256" key="16">
    <source>
        <dbReference type="ARBA" id="ARBA00066336"/>
    </source>
</evidence>
<evidence type="ECO:0000256" key="2">
    <source>
        <dbReference type="ARBA" id="ARBA00006493"/>
    </source>
</evidence>
<dbReference type="FunFam" id="3.40.50.300:FF:000140">
    <property type="entry name" value="Lipid A export ATP-binding/permease protein MsbA"/>
    <property type="match status" value="1"/>
</dbReference>
<keyword evidence="10 22" id="KW-1133">Transmembrane helix</keyword>
<reference evidence="26" key="3">
    <citation type="submission" date="2025-09" db="UniProtKB">
        <authorList>
            <consortium name="Ensembl"/>
        </authorList>
    </citation>
    <scope>IDENTIFICATION</scope>
</reference>
<sequence length="711" mass="78378">MGPKITVSCTVLCVLLDVVVTTVLYTHGSDLATFQREVFNFNILESSLDLWGTVLLRAVLLLGASIGVSWNREDGPLRVAKCITVILLFSMVMITYTLAKVLMLTEVEKTADILARWPWLLGLMSWTCASSLGVTLLWWMLGKESSSVCSCRSGREEGGSEDTERLVETAGEEGSDGRRREESQDKEMTSSGATLGRLLFYCRKDGRLLSVAVLFLIISAVCEAFIPYYYGKAIDSIVVHQSMEYFAKPVITVAALALASSIAMGVRGGVFTLTFARLNLRLRNHLFRTLMRQEIAFFDENHTGDILSRLSADTTQVSDLISQNINIFTRSVIKGVGFFIFMFGMSWKLTLVTIMGFPFIALVSKLYGEYYKKLTKEVQTTLAEANKVAEETISSMRTVRSFANECGEAESYYGKLLVMFQLNKKQALAYACYMWSSCISELALEVAILYYGGHLVVTNQMSSGALISFFIYMLELGECLEGVSFTLRPGEVTALVGPSGSGKSSCVSLLENFYLPQQGQVLLDGKPVHTFQHDYLHSKVALVGQEPVLFARTVEENITYGLTDVPRDAVVQAASKANAHDFISILPKGYDTSVGEKGTQLSGGQKQRVAIARALIRNPRVLILDEATSALDAESEHIVQQALNNIMHDHTVLVIAHRLSTVEKADNIIVIDRGCVAEQGSHSQLMASEGLYHKLVQRQVLGIETGTEQCI</sequence>
<evidence type="ECO:0000313" key="26">
    <source>
        <dbReference type="Ensembl" id="ENSSORP00005051828.1"/>
    </source>
</evidence>
<comment type="similarity">
    <text evidence="2">Belongs to the ABC transporter superfamily. ABCB family. MHC peptide exporter (TC 3.A.1.209) subfamily.</text>
</comment>
<evidence type="ECO:0000256" key="9">
    <source>
        <dbReference type="ARBA" id="ARBA00022967"/>
    </source>
</evidence>
<name>A0A673CIE0_9TELE</name>
<evidence type="ECO:0000256" key="6">
    <source>
        <dbReference type="ARBA" id="ARBA00022840"/>
    </source>
</evidence>
<dbReference type="InterPro" id="IPR036640">
    <property type="entry name" value="ABC1_TM_sf"/>
</dbReference>
<evidence type="ECO:0000256" key="1">
    <source>
        <dbReference type="ARBA" id="ARBA00004155"/>
    </source>
</evidence>
<keyword evidence="4 22" id="KW-0812">Transmembrane</keyword>
<reference evidence="26" key="2">
    <citation type="submission" date="2025-08" db="UniProtKB">
        <authorList>
            <consortium name="Ensembl"/>
        </authorList>
    </citation>
    <scope>IDENTIFICATION</scope>
</reference>
<dbReference type="FunFam" id="1.20.1560.10:FF:000031">
    <property type="entry name" value="ATP-binding cassette sub-family B member 9"/>
    <property type="match status" value="1"/>
</dbReference>
<keyword evidence="7" id="KW-0571">Peptide transport</keyword>
<evidence type="ECO:0000256" key="13">
    <source>
        <dbReference type="ARBA" id="ARBA00052205"/>
    </source>
</evidence>
<feature type="transmembrane region" description="Helical" evidence="22">
    <location>
        <begin position="82"/>
        <end position="99"/>
    </location>
</feature>
<dbReference type="GO" id="GO:0015421">
    <property type="term" value="F:ABC-type oligopeptide transporter activity"/>
    <property type="evidence" value="ECO:0007669"/>
    <property type="project" value="UniProtKB-EC"/>
</dbReference>
<keyword evidence="9" id="KW-1278">Translocase</keyword>
<evidence type="ECO:0000259" key="24">
    <source>
        <dbReference type="PROSITE" id="PS50893"/>
    </source>
</evidence>
<feature type="transmembrane region" description="Helical" evidence="22">
    <location>
        <begin position="250"/>
        <end position="276"/>
    </location>
</feature>
<evidence type="ECO:0000256" key="8">
    <source>
        <dbReference type="ARBA" id="ARBA00022927"/>
    </source>
</evidence>
<dbReference type="PANTHER" id="PTHR43394:SF19">
    <property type="entry name" value="ABC TRANSPORTER B FAMILY"/>
    <property type="match status" value="1"/>
</dbReference>
<evidence type="ECO:0000256" key="20">
    <source>
        <dbReference type="ARBA" id="ARBA00084061"/>
    </source>
</evidence>
<dbReference type="InterPro" id="IPR003439">
    <property type="entry name" value="ABC_transporter-like_ATP-bd"/>
</dbReference>
<evidence type="ECO:0000256" key="22">
    <source>
        <dbReference type="SAM" id="Phobius"/>
    </source>
</evidence>
<feature type="region of interest" description="Disordered" evidence="21">
    <location>
        <begin position="151"/>
        <end position="189"/>
    </location>
</feature>
<feature type="chain" id="PRO_5025683295" description="ABC-type oligopeptide transporter ABCB9" evidence="23">
    <location>
        <begin position="22"/>
        <end position="711"/>
    </location>
</feature>
<protein>
    <recommendedName>
        <fullName evidence="17">ABC-type oligopeptide transporter ABCB9</fullName>
        <ecNumber evidence="16">7.4.2.6</ecNumber>
    </recommendedName>
    <alternativeName>
        <fullName evidence="20">ATP-binding cassette sub-family B member 9</fullName>
    </alternativeName>
    <alternativeName>
        <fullName evidence="19">ATP-binding cassette transporter 9</fullName>
    </alternativeName>
    <alternativeName>
        <fullName evidence="18">TAP-like protein</fullName>
    </alternativeName>
</protein>
<dbReference type="Gene3D" id="1.20.1560.10">
    <property type="entry name" value="ABC transporter type 1, transmembrane domain"/>
    <property type="match status" value="1"/>
</dbReference>
<evidence type="ECO:0000256" key="15">
    <source>
        <dbReference type="ARBA" id="ARBA00062472"/>
    </source>
</evidence>
<dbReference type="GO" id="GO:0005765">
    <property type="term" value="C:lysosomal membrane"/>
    <property type="evidence" value="ECO:0007669"/>
    <property type="project" value="UniProtKB-SubCell"/>
</dbReference>
<dbReference type="Ensembl" id="ENSSORT00005053066.1">
    <property type="protein sequence ID" value="ENSSORP00005051828.1"/>
    <property type="gene ID" value="ENSSORG00005023360.1"/>
</dbReference>
<dbReference type="SMART" id="SM00382">
    <property type="entry name" value="AAA"/>
    <property type="match status" value="1"/>
</dbReference>
<keyword evidence="27" id="KW-1185">Reference proteome</keyword>
<feature type="domain" description="ABC transmembrane type-1" evidence="25">
    <location>
        <begin position="211"/>
        <end position="487"/>
    </location>
</feature>
<dbReference type="Pfam" id="PF00005">
    <property type="entry name" value="ABC_tran"/>
    <property type="match status" value="1"/>
</dbReference>
<feature type="compositionally biased region" description="Basic and acidic residues" evidence="21">
    <location>
        <begin position="153"/>
        <end position="167"/>
    </location>
</feature>
<dbReference type="Gene3D" id="3.40.50.300">
    <property type="entry name" value="P-loop containing nucleotide triphosphate hydrolases"/>
    <property type="match status" value="1"/>
</dbReference>
<dbReference type="AlphaFoldDB" id="A0A673CIE0"/>
<evidence type="ECO:0000256" key="23">
    <source>
        <dbReference type="SAM" id="SignalP"/>
    </source>
</evidence>
<evidence type="ECO:0000256" key="4">
    <source>
        <dbReference type="ARBA" id="ARBA00022692"/>
    </source>
</evidence>
<evidence type="ECO:0000256" key="10">
    <source>
        <dbReference type="ARBA" id="ARBA00022989"/>
    </source>
</evidence>
<evidence type="ECO:0000256" key="14">
    <source>
        <dbReference type="ARBA" id="ARBA00055204"/>
    </source>
</evidence>
<dbReference type="EC" id="7.4.2.6" evidence="16"/>
<feature type="compositionally biased region" description="Basic and acidic residues" evidence="21">
    <location>
        <begin position="175"/>
        <end position="188"/>
    </location>
</feature>
<keyword evidence="5" id="KW-0547">Nucleotide-binding</keyword>
<dbReference type="Pfam" id="PF00664">
    <property type="entry name" value="ABC_membrane"/>
    <property type="match status" value="1"/>
</dbReference>
<dbReference type="PROSITE" id="PS00211">
    <property type="entry name" value="ABC_TRANSPORTER_1"/>
    <property type="match status" value="1"/>
</dbReference>
<dbReference type="Proteomes" id="UP000472271">
    <property type="component" value="Chromosome 9"/>
</dbReference>
<evidence type="ECO:0000256" key="12">
    <source>
        <dbReference type="ARBA" id="ARBA00023228"/>
    </source>
</evidence>
<evidence type="ECO:0000256" key="17">
    <source>
        <dbReference type="ARBA" id="ARBA00068474"/>
    </source>
</evidence>
<dbReference type="SUPFAM" id="SSF52540">
    <property type="entry name" value="P-loop containing nucleoside triphosphate hydrolases"/>
    <property type="match status" value="1"/>
</dbReference>
<evidence type="ECO:0000256" key="3">
    <source>
        <dbReference type="ARBA" id="ARBA00022448"/>
    </source>
</evidence>
<feature type="transmembrane region" description="Helical" evidence="22">
    <location>
        <begin position="50"/>
        <end position="70"/>
    </location>
</feature>
<dbReference type="GO" id="GO:0016887">
    <property type="term" value="F:ATP hydrolysis activity"/>
    <property type="evidence" value="ECO:0007669"/>
    <property type="project" value="InterPro"/>
</dbReference>
<proteinExistence type="inferred from homology"/>
<keyword evidence="8" id="KW-0653">Protein transport</keyword>
<evidence type="ECO:0000256" key="7">
    <source>
        <dbReference type="ARBA" id="ARBA00022856"/>
    </source>
</evidence>
<dbReference type="GO" id="GO:0005524">
    <property type="term" value="F:ATP binding"/>
    <property type="evidence" value="ECO:0007669"/>
    <property type="project" value="UniProtKB-KW"/>
</dbReference>
<evidence type="ECO:0000313" key="27">
    <source>
        <dbReference type="Proteomes" id="UP000472271"/>
    </source>
</evidence>
<feature type="domain" description="ABC transporter" evidence="24">
    <location>
        <begin position="464"/>
        <end position="698"/>
    </location>
</feature>
<dbReference type="InterPro" id="IPR003593">
    <property type="entry name" value="AAA+_ATPase"/>
</dbReference>
<comment type="function">
    <text evidence="14">ATP-dependent low-affinity peptide transporter which translocates a broad spectrum of peptides from the cytosol to the lysosomal lumen for degradation. Displays a broad peptide length specificity from 6-mer up to at least 59-mer peptides with an optimum of 23-mers. Binds and transports smaller and larger peptides with the same affinity. Favors positively charged, aromatic or hydrophobic residues in the N- and C-terminal positions whereas negatively charged residues as well as asparagine and methionine are not favored.</text>
</comment>
<dbReference type="InterPro" id="IPR039421">
    <property type="entry name" value="Type_1_exporter"/>
</dbReference>
<comment type="subcellular location">
    <subcellularLocation>
        <location evidence="1">Lysosome membrane</location>
        <topology evidence="1">Multi-pass membrane protein</topology>
    </subcellularLocation>
</comment>
<gene>
    <name evidence="26" type="primary">abcb9</name>
</gene>
<keyword evidence="6" id="KW-0067">ATP-binding</keyword>
<dbReference type="PROSITE" id="PS50929">
    <property type="entry name" value="ABC_TM1F"/>
    <property type="match status" value="1"/>
</dbReference>
<organism evidence="26 27">
    <name type="scientific">Sphaeramia orbicularis</name>
    <name type="common">orbiculate cardinalfish</name>
    <dbReference type="NCBI Taxonomy" id="375764"/>
    <lineage>
        <taxon>Eukaryota</taxon>
        <taxon>Metazoa</taxon>
        <taxon>Chordata</taxon>
        <taxon>Craniata</taxon>
        <taxon>Vertebrata</taxon>
        <taxon>Euteleostomi</taxon>
        <taxon>Actinopterygii</taxon>
        <taxon>Neopterygii</taxon>
        <taxon>Teleostei</taxon>
        <taxon>Neoteleostei</taxon>
        <taxon>Acanthomorphata</taxon>
        <taxon>Gobiaria</taxon>
        <taxon>Kurtiformes</taxon>
        <taxon>Apogonoidei</taxon>
        <taxon>Apogonidae</taxon>
        <taxon>Apogoninae</taxon>
        <taxon>Sphaeramia</taxon>
    </lineage>
</organism>
<keyword evidence="23" id="KW-0732">Signal</keyword>
<evidence type="ECO:0000256" key="18">
    <source>
        <dbReference type="ARBA" id="ARBA00079330"/>
    </source>
</evidence>
<evidence type="ECO:0000256" key="21">
    <source>
        <dbReference type="SAM" id="MobiDB-lite"/>
    </source>
</evidence>
<dbReference type="GO" id="GO:0015031">
    <property type="term" value="P:protein transport"/>
    <property type="evidence" value="ECO:0007669"/>
    <property type="project" value="UniProtKB-KW"/>
</dbReference>
<accession>A0A673CIE0</accession>
<dbReference type="InterPro" id="IPR011527">
    <property type="entry name" value="ABC1_TM_dom"/>
</dbReference>
<dbReference type="PANTHER" id="PTHR43394">
    <property type="entry name" value="ATP-DEPENDENT PERMEASE MDL1, MITOCHONDRIAL"/>
    <property type="match status" value="1"/>
</dbReference>
<dbReference type="PROSITE" id="PS50893">
    <property type="entry name" value="ABC_TRANSPORTER_2"/>
    <property type="match status" value="1"/>
</dbReference>
<comment type="subunit">
    <text evidence="15">Homodimer. Interacts (via TMD0 region) with LAMP1; this interaction strongly stabilizes ABCB9 and protects ABCB9 against lysosomal degradation. Interacts (via TMD0 region) with LAMP2 (isoform LAMP-2B). Interacts (via TMD0) with YIF1B; this interaction allows (but is not essential) the ER-to-Golgi trafficking and strongly depends on a salt bridge within TMD0.</text>
</comment>
<feature type="transmembrane region" description="Helical" evidence="22">
    <location>
        <begin position="208"/>
        <end position="230"/>
    </location>
</feature>
<dbReference type="SUPFAM" id="SSF90123">
    <property type="entry name" value="ABC transporter transmembrane region"/>
    <property type="match status" value="1"/>
</dbReference>
<reference evidence="26" key="1">
    <citation type="submission" date="2019-06" db="EMBL/GenBank/DDBJ databases">
        <authorList>
            <consortium name="Wellcome Sanger Institute Data Sharing"/>
        </authorList>
    </citation>
    <scope>NUCLEOTIDE SEQUENCE [LARGE SCALE GENOMIC DNA]</scope>
</reference>
<evidence type="ECO:0000256" key="5">
    <source>
        <dbReference type="ARBA" id="ARBA00022741"/>
    </source>
</evidence>
<keyword evidence="12" id="KW-0458">Lysosome</keyword>
<evidence type="ECO:0000259" key="25">
    <source>
        <dbReference type="PROSITE" id="PS50929"/>
    </source>
</evidence>
<evidence type="ECO:0000256" key="19">
    <source>
        <dbReference type="ARBA" id="ARBA00083142"/>
    </source>
</evidence>
<evidence type="ECO:0000256" key="11">
    <source>
        <dbReference type="ARBA" id="ARBA00023136"/>
    </source>
</evidence>
<feature type="signal peptide" evidence="23">
    <location>
        <begin position="1"/>
        <end position="21"/>
    </location>
</feature>
<dbReference type="InterPro" id="IPR027417">
    <property type="entry name" value="P-loop_NTPase"/>
</dbReference>
<dbReference type="InterPro" id="IPR017871">
    <property type="entry name" value="ABC_transporter-like_CS"/>
</dbReference>
<feature type="transmembrane region" description="Helical" evidence="22">
    <location>
        <begin position="119"/>
        <end position="141"/>
    </location>
</feature>
<dbReference type="PIRSF" id="PIRSF002773">
    <property type="entry name" value="ABC_prm/ATPase_B"/>
    <property type="match status" value="1"/>
</dbReference>
<comment type="catalytic activity">
    <reaction evidence="13">
        <text>a [oligopeptide](in) + ATP + H2O = a [oligopeptide](out) + ADP + phosphate + H(+)</text>
        <dbReference type="Rhea" id="RHEA:14429"/>
        <dbReference type="Rhea" id="RHEA-COMP:10531"/>
        <dbReference type="ChEBI" id="CHEBI:15377"/>
        <dbReference type="ChEBI" id="CHEBI:15378"/>
        <dbReference type="ChEBI" id="CHEBI:30616"/>
        <dbReference type="ChEBI" id="CHEBI:43474"/>
        <dbReference type="ChEBI" id="CHEBI:83228"/>
        <dbReference type="ChEBI" id="CHEBI:456216"/>
        <dbReference type="EC" id="7.4.2.6"/>
    </reaction>
    <physiologicalReaction direction="left-to-right" evidence="13">
        <dbReference type="Rhea" id="RHEA:14430"/>
    </physiologicalReaction>
</comment>
<keyword evidence="3" id="KW-0813">Transport</keyword>
<keyword evidence="11 22" id="KW-0472">Membrane</keyword>